<feature type="transmembrane region" description="Helical" evidence="7">
    <location>
        <begin position="533"/>
        <end position="554"/>
    </location>
</feature>
<evidence type="ECO:0000256" key="4">
    <source>
        <dbReference type="ARBA" id="ARBA00022692"/>
    </source>
</evidence>
<evidence type="ECO:0000256" key="1">
    <source>
        <dbReference type="ARBA" id="ARBA00004651"/>
    </source>
</evidence>
<comment type="similarity">
    <text evidence="7">Belongs to the binding-protein-dependent transport system permease family.</text>
</comment>
<feature type="transmembrane region" description="Helical" evidence="7">
    <location>
        <begin position="402"/>
        <end position="419"/>
    </location>
</feature>
<reference evidence="9 10" key="1">
    <citation type="journal article" date="2013" name="Int. J. Syst. Evol. Microbiol.">
        <title>Ilumatobacter nonamiense sp. nov. and Ilumatobacter coccineum sp. nov., isolated from seashore sand.</title>
        <authorList>
            <person name="Matsumoto A."/>
            <person name="Kasai H."/>
            <person name="Matsuo Y."/>
            <person name="Shizuri Y."/>
            <person name="Ichikawa N."/>
            <person name="Fujita N."/>
            <person name="Omura S."/>
            <person name="Takahashi Y."/>
        </authorList>
    </citation>
    <scope>NUCLEOTIDE SEQUENCE [LARGE SCALE GENOMIC DNA]</scope>
    <source>
        <strain evidence="10">NBRC 103263 / KCTC 29153 / YM16-304</strain>
    </source>
</reference>
<dbReference type="InterPro" id="IPR000515">
    <property type="entry name" value="MetI-like"/>
</dbReference>
<feature type="transmembrane region" description="Helical" evidence="7">
    <location>
        <begin position="93"/>
        <end position="114"/>
    </location>
</feature>
<dbReference type="InterPro" id="IPR035906">
    <property type="entry name" value="MetI-like_sf"/>
</dbReference>
<feature type="transmembrane region" description="Helical" evidence="7">
    <location>
        <begin position="361"/>
        <end position="381"/>
    </location>
</feature>
<keyword evidence="2 7" id="KW-0813">Transport</keyword>
<feature type="transmembrane region" description="Helical" evidence="7">
    <location>
        <begin position="303"/>
        <end position="322"/>
    </location>
</feature>
<feature type="domain" description="ABC transmembrane type-1" evidence="8">
    <location>
        <begin position="421"/>
        <end position="769"/>
    </location>
</feature>
<evidence type="ECO:0000259" key="8">
    <source>
        <dbReference type="PROSITE" id="PS50928"/>
    </source>
</evidence>
<dbReference type="PANTHER" id="PTHR30193">
    <property type="entry name" value="ABC TRANSPORTER PERMEASE PROTEIN"/>
    <property type="match status" value="1"/>
</dbReference>
<feature type="transmembrane region" description="Helical" evidence="7">
    <location>
        <begin position="70"/>
        <end position="87"/>
    </location>
</feature>
<feature type="transmembrane region" description="Helical" evidence="7">
    <location>
        <begin position="263"/>
        <end position="282"/>
    </location>
</feature>
<dbReference type="InterPro" id="IPR051393">
    <property type="entry name" value="ABC_transporter_permease"/>
</dbReference>
<gene>
    <name evidence="9" type="ORF">YM304_10260</name>
</gene>
<dbReference type="GO" id="GO:0055085">
    <property type="term" value="P:transmembrane transport"/>
    <property type="evidence" value="ECO:0007669"/>
    <property type="project" value="InterPro"/>
</dbReference>
<evidence type="ECO:0000256" key="7">
    <source>
        <dbReference type="RuleBase" id="RU363032"/>
    </source>
</evidence>
<evidence type="ECO:0000256" key="3">
    <source>
        <dbReference type="ARBA" id="ARBA00022475"/>
    </source>
</evidence>
<proteinExistence type="inferred from homology"/>
<organism evidence="9 10">
    <name type="scientific">Ilumatobacter coccineus (strain NBRC 103263 / KCTC 29153 / YM16-304)</name>
    <dbReference type="NCBI Taxonomy" id="1313172"/>
    <lineage>
        <taxon>Bacteria</taxon>
        <taxon>Bacillati</taxon>
        <taxon>Actinomycetota</taxon>
        <taxon>Acidimicrobiia</taxon>
        <taxon>Acidimicrobiales</taxon>
        <taxon>Ilumatobacteraceae</taxon>
        <taxon>Ilumatobacter</taxon>
    </lineage>
</organism>
<keyword evidence="3" id="KW-1003">Cell membrane</keyword>
<feature type="transmembrane region" description="Helical" evidence="7">
    <location>
        <begin position="589"/>
        <end position="608"/>
    </location>
</feature>
<dbReference type="Proteomes" id="UP000011863">
    <property type="component" value="Chromosome"/>
</dbReference>
<comment type="subcellular location">
    <subcellularLocation>
        <location evidence="1 7">Cell membrane</location>
        <topology evidence="1 7">Multi-pass membrane protein</topology>
    </subcellularLocation>
</comment>
<evidence type="ECO:0000313" key="10">
    <source>
        <dbReference type="Proteomes" id="UP000011863"/>
    </source>
</evidence>
<dbReference type="EMBL" id="AP012057">
    <property type="protein sequence ID" value="BAN01340.1"/>
    <property type="molecule type" value="Genomic_DNA"/>
</dbReference>
<dbReference type="CDD" id="cd06261">
    <property type="entry name" value="TM_PBP2"/>
    <property type="match status" value="1"/>
</dbReference>
<name>A0A6C7E3S2_ILUCY</name>
<feature type="transmembrane region" description="Helical" evidence="7">
    <location>
        <begin position="688"/>
        <end position="713"/>
    </location>
</feature>
<feature type="transmembrane region" description="Helical" evidence="7">
    <location>
        <begin position="158"/>
        <end position="177"/>
    </location>
</feature>
<keyword evidence="5 7" id="KW-1133">Transmembrane helix</keyword>
<dbReference type="PROSITE" id="PS50928">
    <property type="entry name" value="ABC_TM1"/>
    <property type="match status" value="1"/>
</dbReference>
<keyword evidence="4 7" id="KW-0812">Transmembrane</keyword>
<dbReference type="Pfam" id="PF00528">
    <property type="entry name" value="BPD_transp_1"/>
    <property type="match status" value="1"/>
</dbReference>
<feature type="transmembrane region" description="Helical" evidence="7">
    <location>
        <begin position="184"/>
        <end position="202"/>
    </location>
</feature>
<dbReference type="AlphaFoldDB" id="A0A6C7E3S2"/>
<accession>A0A6C7E3S2</accession>
<feature type="transmembrane region" description="Helical" evidence="7">
    <location>
        <begin position="560"/>
        <end position="582"/>
    </location>
</feature>
<feature type="transmembrane region" description="Helical" evidence="7">
    <location>
        <begin position="214"/>
        <end position="232"/>
    </location>
</feature>
<dbReference type="RefSeq" id="WP_015440587.1">
    <property type="nucleotide sequence ID" value="NC_020520.1"/>
</dbReference>
<keyword evidence="6 7" id="KW-0472">Membrane</keyword>
<dbReference type="GO" id="GO:0005886">
    <property type="term" value="C:plasma membrane"/>
    <property type="evidence" value="ECO:0007669"/>
    <property type="project" value="UniProtKB-SubCell"/>
</dbReference>
<feature type="transmembrane region" description="Helical" evidence="7">
    <location>
        <begin position="750"/>
        <end position="768"/>
    </location>
</feature>
<protein>
    <submittedName>
        <fullName evidence="9">Putative alpha-glucoside ABC transporter permease protein</fullName>
    </submittedName>
</protein>
<dbReference type="KEGG" id="aym:YM304_10260"/>
<feature type="transmembrane region" description="Helical" evidence="7">
    <location>
        <begin position="506"/>
        <end position="526"/>
    </location>
</feature>
<keyword evidence="10" id="KW-1185">Reference proteome</keyword>
<dbReference type="SUPFAM" id="SSF161098">
    <property type="entry name" value="MetI-like"/>
    <property type="match status" value="3"/>
</dbReference>
<feature type="transmembrane region" description="Helical" evidence="7">
    <location>
        <begin position="645"/>
        <end position="667"/>
    </location>
</feature>
<feature type="transmembrane region" description="Helical" evidence="7">
    <location>
        <begin position="126"/>
        <end position="146"/>
    </location>
</feature>
<evidence type="ECO:0000313" key="9">
    <source>
        <dbReference type="EMBL" id="BAN01340.1"/>
    </source>
</evidence>
<evidence type="ECO:0000256" key="2">
    <source>
        <dbReference type="ARBA" id="ARBA00022448"/>
    </source>
</evidence>
<dbReference type="Gene3D" id="1.10.3720.10">
    <property type="entry name" value="MetI-like"/>
    <property type="match status" value="2"/>
</dbReference>
<feature type="transmembrane region" description="Helical" evidence="7">
    <location>
        <begin position="425"/>
        <end position="446"/>
    </location>
</feature>
<sequence>MSDEGRRHQVSAPFVVPTQRDMEVSGNGEFHMTVIDDLAEQDEDIIKGVVGDRPDEISTAAVIGRWFKRVLLAIVAVFVIAMLVTQPKAQKTAIVALASIGLSLAVWIGANLVFNQARSRWMRFRALVFGIVGFAFGAVVSGNRLLDGAGSGFFSWVWFPLVTAAIAAAVGAALATTDEPTTRLALGIGGVGAIGLLTGVLLDESARPEFEVVPLIIATVVTAGIGAAVSTLRRLPVLHGALWGAAAGWGIGAFAFPDLGDGPAGWAIIAATVPMAIVGLRLGLATNPDAPGRARIDTRSRSFIFLAPALLFIGGTLVAPALRTLYLSFYGDDSVERVWFGNYVDIWQDPNSRDFDDWTNMFTSVPFIIGVVLLVVFAVVGTQMKKTTGRVVELGSPSFGPLVAGLLFLAFGVFTALRGTIINNLWWVVVVTLFSTALGLAVAVLAQDAPFERLAKSIIFLPMAISLVGASVIWRFMYVARDSSKEQTGVLNALWVGLGRLSTGQGIASVVLVFATMLIGASYVLRSLKARKWLYAIVALILTPLAMFLVMIVWNSLGGNVMKAVVGIPLTLIFVALVAYGGQQLTRRAYGSAAIPAVAALGLGWFLVRYWGIIGGGVGGQRRNDAGVLLADPINFVQEQPYNNVFLMVVLIWIQTGFAMVILSAAIQAVPDEIIEAARVDGATQSQIFWRVTLPQIGPTIGVVVTTIIVLVMKVYDIVKVMANDKFETSVLANDMYNQAFQFGNTGRGAALAMLIFVSVMPIMITNIRRMQREN</sequence>
<feature type="transmembrane region" description="Helical" evidence="7">
    <location>
        <begin position="237"/>
        <end position="257"/>
    </location>
</feature>
<evidence type="ECO:0000256" key="5">
    <source>
        <dbReference type="ARBA" id="ARBA00022989"/>
    </source>
</evidence>
<evidence type="ECO:0000256" key="6">
    <source>
        <dbReference type="ARBA" id="ARBA00023136"/>
    </source>
</evidence>
<feature type="transmembrane region" description="Helical" evidence="7">
    <location>
        <begin position="458"/>
        <end position="477"/>
    </location>
</feature>
<dbReference type="PANTHER" id="PTHR30193:SF18">
    <property type="entry name" value="OSMOPROTECTIVE COMPOUNDS UPTAKE PERMEASE PROTEIN GGTC"/>
    <property type="match status" value="1"/>
</dbReference>